<dbReference type="AlphaFoldDB" id="A0ABD0Z0X5"/>
<keyword evidence="1" id="KW-0472">Membrane</keyword>
<keyword evidence="1" id="KW-0812">Transmembrane</keyword>
<accession>A0ABD0Z0X5</accession>
<evidence type="ECO:0000256" key="1">
    <source>
        <dbReference type="SAM" id="Phobius"/>
    </source>
</evidence>
<comment type="caution">
    <text evidence="2">The sequence shown here is derived from an EMBL/GenBank/DDBJ whole genome shotgun (WGS) entry which is preliminary data.</text>
</comment>
<dbReference type="EMBL" id="JBFDAA010000004">
    <property type="protein sequence ID" value="KAL1138102.1"/>
    <property type="molecule type" value="Genomic_DNA"/>
</dbReference>
<organism evidence="2 3">
    <name type="scientific">Ranatra chinensis</name>
    <dbReference type="NCBI Taxonomy" id="642074"/>
    <lineage>
        <taxon>Eukaryota</taxon>
        <taxon>Metazoa</taxon>
        <taxon>Ecdysozoa</taxon>
        <taxon>Arthropoda</taxon>
        <taxon>Hexapoda</taxon>
        <taxon>Insecta</taxon>
        <taxon>Pterygota</taxon>
        <taxon>Neoptera</taxon>
        <taxon>Paraneoptera</taxon>
        <taxon>Hemiptera</taxon>
        <taxon>Heteroptera</taxon>
        <taxon>Panheteroptera</taxon>
        <taxon>Nepomorpha</taxon>
        <taxon>Nepidae</taxon>
        <taxon>Ranatrinae</taxon>
        <taxon>Ranatra</taxon>
    </lineage>
</organism>
<protein>
    <recommendedName>
        <fullName evidence="4">CASP-like protein</fullName>
    </recommendedName>
</protein>
<evidence type="ECO:0000313" key="2">
    <source>
        <dbReference type="EMBL" id="KAL1138102.1"/>
    </source>
</evidence>
<sequence>MKLNWSHCIVPQDDRGHSNGYSGDKWGTHMEEEEMTPLRPPPAFARDGSNRLSMQFFGDLLVFTVIICSVACSITLSIRLKIWNKFNGHSSFLYILASFFKNQNVQIFKILD</sequence>
<gene>
    <name evidence="2" type="ORF">AAG570_009794</name>
</gene>
<feature type="transmembrane region" description="Helical" evidence="1">
    <location>
        <begin position="60"/>
        <end position="80"/>
    </location>
</feature>
<keyword evidence="3" id="KW-1185">Reference proteome</keyword>
<evidence type="ECO:0008006" key="4">
    <source>
        <dbReference type="Google" id="ProtNLM"/>
    </source>
</evidence>
<proteinExistence type="predicted"/>
<keyword evidence="1" id="KW-1133">Transmembrane helix</keyword>
<evidence type="ECO:0000313" key="3">
    <source>
        <dbReference type="Proteomes" id="UP001558652"/>
    </source>
</evidence>
<dbReference type="Proteomes" id="UP001558652">
    <property type="component" value="Unassembled WGS sequence"/>
</dbReference>
<name>A0ABD0Z0X5_9HEMI</name>
<reference evidence="2 3" key="1">
    <citation type="submission" date="2024-07" db="EMBL/GenBank/DDBJ databases">
        <title>Chromosome-level genome assembly of the water stick insect Ranatra chinensis (Heteroptera: Nepidae).</title>
        <authorList>
            <person name="Liu X."/>
        </authorList>
    </citation>
    <scope>NUCLEOTIDE SEQUENCE [LARGE SCALE GENOMIC DNA]</scope>
    <source>
        <strain evidence="2">Cailab_2021Rc</strain>
        <tissue evidence="2">Muscle</tissue>
    </source>
</reference>